<dbReference type="SUPFAM" id="SSF48452">
    <property type="entry name" value="TPR-like"/>
    <property type="match status" value="1"/>
</dbReference>
<dbReference type="PROSITE" id="PS50011">
    <property type="entry name" value="PROTEIN_KINASE_DOM"/>
    <property type="match status" value="1"/>
</dbReference>
<feature type="domain" description="Protein kinase" evidence="7">
    <location>
        <begin position="14"/>
        <end position="317"/>
    </location>
</feature>
<evidence type="ECO:0000256" key="4">
    <source>
        <dbReference type="ARBA" id="ARBA00022840"/>
    </source>
</evidence>
<dbReference type="Proteomes" id="UP001370348">
    <property type="component" value="Chromosome"/>
</dbReference>
<evidence type="ECO:0000259" key="7">
    <source>
        <dbReference type="PROSITE" id="PS50011"/>
    </source>
</evidence>
<dbReference type="GO" id="GO:0016301">
    <property type="term" value="F:kinase activity"/>
    <property type="evidence" value="ECO:0007669"/>
    <property type="project" value="UniProtKB-KW"/>
</dbReference>
<evidence type="ECO:0000256" key="3">
    <source>
        <dbReference type="ARBA" id="ARBA00022777"/>
    </source>
</evidence>
<dbReference type="Pfam" id="PF00069">
    <property type="entry name" value="Pkinase"/>
    <property type="match status" value="2"/>
</dbReference>
<sequence length="917" mass="99639">MSGHFGPGAVVGRFVIVRALGRGGMGAVMLAYDMELARDVALKIVHTKIASDEARLRMMREARAMARLSHPNIVAIYDVGTHDGNIYLAMEYIEGDTLQTWLKTPRSRREVLSVMKQAGRGLRAAHAAGIVHRDFKPANVLIAKDGRVCVLDFGIARTESPYGPGASLTMPTPSGPSVNAPAEPDPHPSEGMAVPAASVSVPVFEDKLTQEGHIVGTMGYVAPEIISVTGDKVDARSDVFSFCVTLWRALYGACPFRSDSLDAYLLAIHTTSLKRPPGKHVPAWLHDVVRKGLHPDPAQRFASMGDLLRALDKNPWRARVAASAVVIAVLAVVLGTVQHRRALRIACEHEAGAIGTQWDPARRARVRSTVTAAGDPAAEERADRVLLALDRHAQDWQREQQSSCEATRLFATQTSEVHERRSACLSAAREQFDVVAEVLGQTDPTFQRRAIDLVGALTPPRLCSGREVDSTYVPLPSERQARARAQEARRLTVRSRVFADAGRWDEALSAARNAKDLSHEAGVVADEADALLAETKVHTLRFHSGQAFAVAREAFMLAERSGADRVAGRSAAELAFVLGTAYTRFEEARGWLDVARAKQGRLSGDEALELRILNVGSVLAARAHDPTSALDDNARYIERLSARFGNQSPAVCMARHNRALMLLNAARDIAGSIAAAEEAIGCYAVATGSRDPWLGNTYAALAEALTRAGRLDDARAAAHRGLELRLSQGENDAVRAGLLEHLAIVDELEGRSSEAEASARRALSIAEDQGGFIAENIPNMLFTIGVVRLARGDALDAQVHCTRGVRLLEQGHYLAPDLTYEGDVLRCLGEAELALGNVVMARKHLEQSIALPLRWHDDDLPRARFALARALAVGPSPDRTRAKQLAVQARDDLRVTVPSRPWLQPVVDRIERWLVRP</sequence>
<keyword evidence="2 5" id="KW-0547">Nucleotide-binding</keyword>
<feature type="region of interest" description="Disordered" evidence="6">
    <location>
        <begin position="164"/>
        <end position="192"/>
    </location>
</feature>
<keyword evidence="4 5" id="KW-0067">ATP-binding</keyword>
<dbReference type="InterPro" id="IPR011990">
    <property type="entry name" value="TPR-like_helical_dom_sf"/>
</dbReference>
<dbReference type="RefSeq" id="WP_394827743.1">
    <property type="nucleotide sequence ID" value="NZ_CP089984.1"/>
</dbReference>
<dbReference type="PROSITE" id="PS00108">
    <property type="entry name" value="PROTEIN_KINASE_ST"/>
    <property type="match status" value="1"/>
</dbReference>
<keyword evidence="1" id="KW-0808">Transferase</keyword>
<gene>
    <name evidence="8" type="ORF">LZC94_12680</name>
</gene>
<feature type="binding site" evidence="5">
    <location>
        <position position="43"/>
    </location>
    <ligand>
        <name>ATP</name>
        <dbReference type="ChEBI" id="CHEBI:30616"/>
    </ligand>
</feature>
<dbReference type="Gene3D" id="3.30.200.20">
    <property type="entry name" value="Phosphorylase Kinase, domain 1"/>
    <property type="match status" value="1"/>
</dbReference>
<dbReference type="CDD" id="cd14014">
    <property type="entry name" value="STKc_PknB_like"/>
    <property type="match status" value="1"/>
</dbReference>
<evidence type="ECO:0000256" key="2">
    <source>
        <dbReference type="ARBA" id="ARBA00022741"/>
    </source>
</evidence>
<evidence type="ECO:0000256" key="6">
    <source>
        <dbReference type="SAM" id="MobiDB-lite"/>
    </source>
</evidence>
<proteinExistence type="predicted"/>
<dbReference type="EMBL" id="CP089984">
    <property type="protein sequence ID" value="WXB18102.1"/>
    <property type="molecule type" value="Genomic_DNA"/>
</dbReference>
<accession>A0ABZ2M6K3</accession>
<dbReference type="InterPro" id="IPR017441">
    <property type="entry name" value="Protein_kinase_ATP_BS"/>
</dbReference>
<evidence type="ECO:0000256" key="5">
    <source>
        <dbReference type="PROSITE-ProRule" id="PRU10141"/>
    </source>
</evidence>
<dbReference type="InterPro" id="IPR000719">
    <property type="entry name" value="Prot_kinase_dom"/>
</dbReference>
<evidence type="ECO:0000256" key="1">
    <source>
        <dbReference type="ARBA" id="ARBA00022679"/>
    </source>
</evidence>
<dbReference type="Gene3D" id="1.10.510.10">
    <property type="entry name" value="Transferase(Phosphotransferase) domain 1"/>
    <property type="match status" value="1"/>
</dbReference>
<dbReference type="SUPFAM" id="SSF56112">
    <property type="entry name" value="Protein kinase-like (PK-like)"/>
    <property type="match status" value="1"/>
</dbReference>
<dbReference type="PROSITE" id="PS00107">
    <property type="entry name" value="PROTEIN_KINASE_ATP"/>
    <property type="match status" value="1"/>
</dbReference>
<dbReference type="PANTHER" id="PTHR43289">
    <property type="entry name" value="MITOGEN-ACTIVATED PROTEIN KINASE KINASE KINASE 20-RELATED"/>
    <property type="match status" value="1"/>
</dbReference>
<dbReference type="Gene3D" id="1.25.40.10">
    <property type="entry name" value="Tetratricopeptide repeat domain"/>
    <property type="match status" value="1"/>
</dbReference>
<evidence type="ECO:0000313" key="8">
    <source>
        <dbReference type="EMBL" id="WXB18102.1"/>
    </source>
</evidence>
<reference evidence="8 9" key="1">
    <citation type="submission" date="2021-12" db="EMBL/GenBank/DDBJ databases">
        <title>Discovery of the Pendulisporaceae a myxobacterial family with distinct sporulation behavior and unique specialized metabolism.</title>
        <authorList>
            <person name="Garcia R."/>
            <person name="Popoff A."/>
            <person name="Bader C.D."/>
            <person name="Loehr J."/>
            <person name="Walesch S."/>
            <person name="Walt C."/>
            <person name="Boldt J."/>
            <person name="Bunk B."/>
            <person name="Haeckl F.J.F.P.J."/>
            <person name="Gunesch A.P."/>
            <person name="Birkelbach J."/>
            <person name="Nuebel U."/>
            <person name="Pietschmann T."/>
            <person name="Bach T."/>
            <person name="Mueller R."/>
        </authorList>
    </citation>
    <scope>NUCLEOTIDE SEQUENCE [LARGE SCALE GENOMIC DNA]</scope>
    <source>
        <strain evidence="8 9">MSr11954</strain>
    </source>
</reference>
<dbReference type="InterPro" id="IPR008271">
    <property type="entry name" value="Ser/Thr_kinase_AS"/>
</dbReference>
<organism evidence="8 9">
    <name type="scientific">Pendulispora albinea</name>
    <dbReference type="NCBI Taxonomy" id="2741071"/>
    <lineage>
        <taxon>Bacteria</taxon>
        <taxon>Pseudomonadati</taxon>
        <taxon>Myxococcota</taxon>
        <taxon>Myxococcia</taxon>
        <taxon>Myxococcales</taxon>
        <taxon>Sorangiineae</taxon>
        <taxon>Pendulisporaceae</taxon>
        <taxon>Pendulispora</taxon>
    </lineage>
</organism>
<evidence type="ECO:0000313" key="9">
    <source>
        <dbReference type="Proteomes" id="UP001370348"/>
    </source>
</evidence>
<keyword evidence="9" id="KW-1185">Reference proteome</keyword>
<keyword evidence="3 8" id="KW-0418">Kinase</keyword>
<protein>
    <submittedName>
        <fullName evidence="8">Serine/threonine-protein kinase</fullName>
    </submittedName>
</protein>
<name>A0ABZ2M6K3_9BACT</name>
<dbReference type="PANTHER" id="PTHR43289:SF34">
    <property type="entry name" value="SERINE_THREONINE-PROTEIN KINASE YBDM-RELATED"/>
    <property type="match status" value="1"/>
</dbReference>
<dbReference type="InterPro" id="IPR011009">
    <property type="entry name" value="Kinase-like_dom_sf"/>
</dbReference>